<evidence type="ECO:0000313" key="3">
    <source>
        <dbReference type="EMBL" id="MBP5857715.1"/>
    </source>
</evidence>
<keyword evidence="2" id="KW-1133">Transmembrane helix</keyword>
<keyword evidence="2" id="KW-0472">Membrane</keyword>
<sequence length="398" mass="43084">MSRPNAFLIRMAIFVLLVAIGVFLIFPQLEQAFFANVFINGVILGVLLIGIIHAFRTVAMLNLEVNWIERFKLGPNGGVPSSKDAPRLMASAATLLSSRSSRTGQMHISAGAMKTILDGIATRLDESREIGRYMVGLLVFLGLLGTFWGLLETVKSVGGVIAGLDLTGEEAAGAFGELKQGLQTPLAGMGTAFSSSLFGLAGSLILGFLTLQAGQAQNRFYNELEEWLSSLTRLSSGAISGDGDGEQSVPAYIQALLEQTADSLENLQRTMARAEENRASGQGDMRQLNDQLTALTDAMKTEHDLMLRLAEGQMELKTVLERLAKATEHSGSADDGQTRQHIRNVDTHLARLLEEMPRGRNELVQEVRGEIRLLARTLAAIAQGRKPEAGSSLRTDDY</sequence>
<keyword evidence="4" id="KW-1185">Reference proteome</keyword>
<evidence type="ECO:0000313" key="4">
    <source>
        <dbReference type="Proteomes" id="UP000672602"/>
    </source>
</evidence>
<dbReference type="EMBL" id="JAGMWN010000005">
    <property type="protein sequence ID" value="MBP5857715.1"/>
    <property type="molecule type" value="Genomic_DNA"/>
</dbReference>
<keyword evidence="2" id="KW-0812">Transmembrane</keyword>
<proteinExistence type="predicted"/>
<feature type="transmembrane region" description="Helical" evidence="2">
    <location>
        <begin position="192"/>
        <end position="211"/>
    </location>
</feature>
<dbReference type="AlphaFoldDB" id="A0A8J7V2U8"/>
<name>A0A8J7V2U8_9PROT</name>
<organism evidence="3 4">
    <name type="scientific">Marivibrio halodurans</name>
    <dbReference type="NCBI Taxonomy" id="2039722"/>
    <lineage>
        <taxon>Bacteria</taxon>
        <taxon>Pseudomonadati</taxon>
        <taxon>Pseudomonadota</taxon>
        <taxon>Alphaproteobacteria</taxon>
        <taxon>Rhodospirillales</taxon>
        <taxon>Rhodospirillaceae</taxon>
        <taxon>Marivibrio</taxon>
    </lineage>
</organism>
<feature type="coiled-coil region" evidence="1">
    <location>
        <begin position="257"/>
        <end position="291"/>
    </location>
</feature>
<accession>A0A8J7V2U8</accession>
<keyword evidence="3" id="KW-0969">Cilium</keyword>
<evidence type="ECO:0000256" key="2">
    <source>
        <dbReference type="SAM" id="Phobius"/>
    </source>
</evidence>
<feature type="transmembrane region" description="Helical" evidence="2">
    <location>
        <begin position="7"/>
        <end position="26"/>
    </location>
</feature>
<gene>
    <name evidence="3" type="ORF">KAJ83_11905</name>
</gene>
<protein>
    <submittedName>
        <fullName evidence="3">Flagellar motor protein MotA</fullName>
    </submittedName>
</protein>
<keyword evidence="3" id="KW-0282">Flagellum</keyword>
<feature type="transmembrane region" description="Helical" evidence="2">
    <location>
        <begin position="133"/>
        <end position="151"/>
    </location>
</feature>
<keyword evidence="3" id="KW-0966">Cell projection</keyword>
<evidence type="ECO:0000256" key="1">
    <source>
        <dbReference type="SAM" id="Coils"/>
    </source>
</evidence>
<keyword evidence="1" id="KW-0175">Coiled coil</keyword>
<feature type="transmembrane region" description="Helical" evidence="2">
    <location>
        <begin position="32"/>
        <end position="55"/>
    </location>
</feature>
<dbReference type="RefSeq" id="WP_210682300.1">
    <property type="nucleotide sequence ID" value="NZ_JAGMWN010000005.1"/>
</dbReference>
<reference evidence="3" key="1">
    <citation type="submission" date="2021-04" db="EMBL/GenBank/DDBJ databases">
        <authorList>
            <person name="Zhang D.-C."/>
        </authorList>
    </citation>
    <scope>NUCLEOTIDE SEQUENCE</scope>
    <source>
        <strain evidence="3">CGMCC 1.15697</strain>
    </source>
</reference>
<comment type="caution">
    <text evidence="3">The sequence shown here is derived from an EMBL/GenBank/DDBJ whole genome shotgun (WGS) entry which is preliminary data.</text>
</comment>
<dbReference type="Proteomes" id="UP000672602">
    <property type="component" value="Unassembled WGS sequence"/>
</dbReference>